<keyword evidence="12" id="KW-1185">Reference proteome</keyword>
<dbReference type="GO" id="GO:0005549">
    <property type="term" value="F:odorant binding"/>
    <property type="evidence" value="ECO:0007669"/>
    <property type="project" value="InterPro"/>
</dbReference>
<evidence type="ECO:0000313" key="11">
    <source>
        <dbReference type="EMBL" id="KAK0171036.1"/>
    </source>
</evidence>
<feature type="transmembrane region" description="Helical" evidence="10">
    <location>
        <begin position="20"/>
        <end position="39"/>
    </location>
</feature>
<evidence type="ECO:0000256" key="2">
    <source>
        <dbReference type="ARBA" id="ARBA00022475"/>
    </source>
</evidence>
<comment type="subcellular location">
    <subcellularLocation>
        <location evidence="1 10">Cell membrane</location>
        <topology evidence="1 10">Multi-pass membrane protein</topology>
    </subcellularLocation>
</comment>
<dbReference type="PANTHER" id="PTHR21137:SF35">
    <property type="entry name" value="ODORANT RECEPTOR 19A-RELATED"/>
    <property type="match status" value="1"/>
</dbReference>
<comment type="caution">
    <text evidence="11">The sequence shown here is derived from an EMBL/GenBank/DDBJ whole genome shotgun (WGS) entry which is preliminary data.</text>
</comment>
<comment type="caution">
    <text evidence="10">Lacks conserved residue(s) required for the propagation of feature annotation.</text>
</comment>
<evidence type="ECO:0000313" key="12">
    <source>
        <dbReference type="Proteomes" id="UP001168990"/>
    </source>
</evidence>
<keyword evidence="6 10" id="KW-1133">Transmembrane helix</keyword>
<keyword evidence="3 10" id="KW-0716">Sensory transduction</keyword>
<comment type="similarity">
    <text evidence="10">Belongs to the insect chemoreceptor superfamily. Heteromeric odorant receptor channel (TC 1.A.69) family.</text>
</comment>
<keyword evidence="2" id="KW-1003">Cell membrane</keyword>
<evidence type="ECO:0000256" key="5">
    <source>
        <dbReference type="ARBA" id="ARBA00022725"/>
    </source>
</evidence>
<dbReference type="Pfam" id="PF02949">
    <property type="entry name" value="7tm_6"/>
    <property type="match status" value="1"/>
</dbReference>
<evidence type="ECO:0000256" key="3">
    <source>
        <dbReference type="ARBA" id="ARBA00022606"/>
    </source>
</evidence>
<sequence length="356" mass="40760">MASMNGILTNREFKNNWWEIIPMLIGIVVLFTTVSCQLTSMYPISSDQFEYVLELFPFALSGVVSTIKIIWESGRLKNILTSSILKRAERTRLMTSYYTSLIAFVCITHLIYPYIFVFKHQFGPESNSSYDFSATVFPCIYPIKIDSYPKYFMLITFEQIDVTIACTAWASCDTLFAQLSTHVSLQFMEIINNCGNLGNNPESIEKLRDIVNRYQQLFLFCESIESFFSPVIFATVISNAINLCCGMYRLDQEINAGNWNGVTTQAVYITSVSLQTVVFCIFSETLTESSTIMGEAIYHSQWTDCDQNMKIKLLLIMVRSRKQFICTAYNIIDVNYNQLKQIANAAVSYFMLLRSL</sequence>
<accession>A0AA39FKC2</accession>
<keyword evidence="9 10" id="KW-0807">Transducer</keyword>
<dbReference type="GO" id="GO:0004984">
    <property type="term" value="F:olfactory receptor activity"/>
    <property type="evidence" value="ECO:0007669"/>
    <property type="project" value="InterPro"/>
</dbReference>
<keyword evidence="8 10" id="KW-0675">Receptor</keyword>
<evidence type="ECO:0000256" key="1">
    <source>
        <dbReference type="ARBA" id="ARBA00004651"/>
    </source>
</evidence>
<name>A0AA39FKC2_9HYME</name>
<dbReference type="PANTHER" id="PTHR21137">
    <property type="entry name" value="ODORANT RECEPTOR"/>
    <property type="match status" value="1"/>
</dbReference>
<keyword evidence="4 10" id="KW-0812">Transmembrane</keyword>
<dbReference type="AlphaFoldDB" id="A0AA39FKC2"/>
<proteinExistence type="inferred from homology"/>
<dbReference type="InterPro" id="IPR004117">
    <property type="entry name" value="7tm6_olfct_rcpt"/>
</dbReference>
<feature type="transmembrane region" description="Helical" evidence="10">
    <location>
        <begin position="97"/>
        <end position="118"/>
    </location>
</feature>
<evidence type="ECO:0000256" key="8">
    <source>
        <dbReference type="ARBA" id="ARBA00023170"/>
    </source>
</evidence>
<keyword evidence="5 10" id="KW-0552">Olfaction</keyword>
<reference evidence="11" key="1">
    <citation type="journal article" date="2023" name="bioRxiv">
        <title>Scaffold-level genome assemblies of two parasitoid biocontrol wasps reveal the parthenogenesis mechanism and an associated novel virus.</title>
        <authorList>
            <person name="Inwood S."/>
            <person name="Skelly J."/>
            <person name="Guhlin J."/>
            <person name="Harrop T."/>
            <person name="Goldson S."/>
            <person name="Dearden P."/>
        </authorList>
    </citation>
    <scope>NUCLEOTIDE SEQUENCE</scope>
    <source>
        <strain evidence="11">Irish</strain>
        <tissue evidence="11">Whole body</tissue>
    </source>
</reference>
<feature type="transmembrane region" description="Helical" evidence="10">
    <location>
        <begin position="51"/>
        <end position="71"/>
    </location>
</feature>
<organism evidence="11 12">
    <name type="scientific">Microctonus aethiopoides</name>
    <dbReference type="NCBI Taxonomy" id="144406"/>
    <lineage>
        <taxon>Eukaryota</taxon>
        <taxon>Metazoa</taxon>
        <taxon>Ecdysozoa</taxon>
        <taxon>Arthropoda</taxon>
        <taxon>Hexapoda</taxon>
        <taxon>Insecta</taxon>
        <taxon>Pterygota</taxon>
        <taxon>Neoptera</taxon>
        <taxon>Endopterygota</taxon>
        <taxon>Hymenoptera</taxon>
        <taxon>Apocrita</taxon>
        <taxon>Ichneumonoidea</taxon>
        <taxon>Braconidae</taxon>
        <taxon>Euphorinae</taxon>
        <taxon>Microctonus</taxon>
    </lineage>
</organism>
<gene>
    <name evidence="11" type="ORF">PV328_008802</name>
</gene>
<evidence type="ECO:0000256" key="7">
    <source>
        <dbReference type="ARBA" id="ARBA00023136"/>
    </source>
</evidence>
<dbReference type="EMBL" id="JAQQBS010000003">
    <property type="protein sequence ID" value="KAK0171036.1"/>
    <property type="molecule type" value="Genomic_DNA"/>
</dbReference>
<evidence type="ECO:0000256" key="4">
    <source>
        <dbReference type="ARBA" id="ARBA00022692"/>
    </source>
</evidence>
<dbReference type="GO" id="GO:0005886">
    <property type="term" value="C:plasma membrane"/>
    <property type="evidence" value="ECO:0007669"/>
    <property type="project" value="UniProtKB-SubCell"/>
</dbReference>
<protein>
    <recommendedName>
        <fullName evidence="10">Odorant receptor</fullName>
    </recommendedName>
</protein>
<keyword evidence="7 10" id="KW-0472">Membrane</keyword>
<dbReference type="GO" id="GO:0007165">
    <property type="term" value="P:signal transduction"/>
    <property type="evidence" value="ECO:0007669"/>
    <property type="project" value="UniProtKB-KW"/>
</dbReference>
<evidence type="ECO:0000256" key="6">
    <source>
        <dbReference type="ARBA" id="ARBA00022989"/>
    </source>
</evidence>
<evidence type="ECO:0000256" key="10">
    <source>
        <dbReference type="RuleBase" id="RU351113"/>
    </source>
</evidence>
<dbReference type="Proteomes" id="UP001168990">
    <property type="component" value="Unassembled WGS sequence"/>
</dbReference>
<reference evidence="11" key="2">
    <citation type="submission" date="2023-03" db="EMBL/GenBank/DDBJ databases">
        <authorList>
            <person name="Inwood S.N."/>
            <person name="Skelly J.G."/>
            <person name="Guhlin J."/>
            <person name="Harrop T.W.R."/>
            <person name="Goldson S.G."/>
            <person name="Dearden P.K."/>
        </authorList>
    </citation>
    <scope>NUCLEOTIDE SEQUENCE</scope>
    <source>
        <strain evidence="11">Irish</strain>
        <tissue evidence="11">Whole body</tissue>
    </source>
</reference>
<evidence type="ECO:0000256" key="9">
    <source>
        <dbReference type="ARBA" id="ARBA00023224"/>
    </source>
</evidence>